<name>A0AAP2UI74_9FIRM</name>
<evidence type="ECO:0000313" key="2">
    <source>
        <dbReference type="EMBL" id="MCQ5063188.1"/>
    </source>
</evidence>
<accession>A0AAP2UI74</accession>
<dbReference type="EMBL" id="JANGBO010000031">
    <property type="protein sequence ID" value="MCQ5063188.1"/>
    <property type="molecule type" value="Genomic_DNA"/>
</dbReference>
<dbReference type="Pfam" id="PF01381">
    <property type="entry name" value="HTH_3"/>
    <property type="match status" value="1"/>
</dbReference>
<proteinExistence type="predicted"/>
<dbReference type="SUPFAM" id="SSF47413">
    <property type="entry name" value="lambda repressor-like DNA-binding domains"/>
    <property type="match status" value="1"/>
</dbReference>
<reference evidence="2" key="1">
    <citation type="submission" date="2022-06" db="EMBL/GenBank/DDBJ databases">
        <title>Isolation of gut microbiota from human fecal samples.</title>
        <authorList>
            <person name="Pamer E.G."/>
            <person name="Barat B."/>
            <person name="Waligurski E."/>
            <person name="Medina S."/>
            <person name="Paddock L."/>
            <person name="Mostad J."/>
        </authorList>
    </citation>
    <scope>NUCLEOTIDE SEQUENCE</scope>
    <source>
        <strain evidence="2">DFI.6.24</strain>
    </source>
</reference>
<dbReference type="InterPro" id="IPR010982">
    <property type="entry name" value="Lambda_DNA-bd_dom_sf"/>
</dbReference>
<gene>
    <name evidence="2" type="ORF">NE542_15345</name>
</gene>
<evidence type="ECO:0000259" key="1">
    <source>
        <dbReference type="PROSITE" id="PS50943"/>
    </source>
</evidence>
<evidence type="ECO:0000313" key="3">
    <source>
        <dbReference type="Proteomes" id="UP001204814"/>
    </source>
</evidence>
<dbReference type="PROSITE" id="PS50943">
    <property type="entry name" value="HTH_CROC1"/>
    <property type="match status" value="1"/>
</dbReference>
<protein>
    <submittedName>
        <fullName evidence="2">Helix-turn-helix domain-containing protein</fullName>
    </submittedName>
</protein>
<dbReference type="SMART" id="SM00530">
    <property type="entry name" value="HTH_XRE"/>
    <property type="match status" value="1"/>
</dbReference>
<feature type="domain" description="HTH cro/C1-type" evidence="1">
    <location>
        <begin position="7"/>
        <end position="62"/>
    </location>
</feature>
<organism evidence="2 3">
    <name type="scientific">Faecalibacillus intestinalis</name>
    <dbReference type="NCBI Taxonomy" id="1982626"/>
    <lineage>
        <taxon>Bacteria</taxon>
        <taxon>Bacillati</taxon>
        <taxon>Bacillota</taxon>
        <taxon>Erysipelotrichia</taxon>
        <taxon>Erysipelotrichales</taxon>
        <taxon>Coprobacillaceae</taxon>
        <taxon>Faecalibacillus</taxon>
    </lineage>
</organism>
<dbReference type="CDD" id="cd00093">
    <property type="entry name" value="HTH_XRE"/>
    <property type="match status" value="1"/>
</dbReference>
<sequence>MELAEYIKNIRKENSLTQKEFSDKLGMSLSTIKKIETGETRELSNKLLKALGTFLNKPTAAIFAEYFFPYEEIVKEDSYDLDDFEFARRLFAKLLLDGHGVTSFLLNKDKFKEYNGFRYASCLMIEMYLKKAPTTNVIVARGSRYLRDELSYDNEEDVERVRNNIIFSVVSYPDRMNRLLVVFDATSEKEVQWYNALKNSKVFNLKTYIYVGLFDWKTCEMESSYRFFERRIGKKYKTQ</sequence>
<comment type="caution">
    <text evidence="2">The sequence shown here is derived from an EMBL/GenBank/DDBJ whole genome shotgun (WGS) entry which is preliminary data.</text>
</comment>
<dbReference type="InterPro" id="IPR001387">
    <property type="entry name" value="Cro/C1-type_HTH"/>
</dbReference>
<dbReference type="Proteomes" id="UP001204814">
    <property type="component" value="Unassembled WGS sequence"/>
</dbReference>
<dbReference type="GO" id="GO:0003677">
    <property type="term" value="F:DNA binding"/>
    <property type="evidence" value="ECO:0007669"/>
    <property type="project" value="InterPro"/>
</dbReference>
<dbReference type="AlphaFoldDB" id="A0AAP2UI74"/>
<dbReference type="Gene3D" id="1.10.260.40">
    <property type="entry name" value="lambda repressor-like DNA-binding domains"/>
    <property type="match status" value="1"/>
</dbReference>
<dbReference type="RefSeq" id="WP_227352300.1">
    <property type="nucleotide sequence ID" value="NZ_JAJDKX010000053.1"/>
</dbReference>